<dbReference type="Proteomes" id="UP001233172">
    <property type="component" value="Unassembled WGS sequence"/>
</dbReference>
<feature type="chain" id="PRO_5042197589" evidence="3">
    <location>
        <begin position="24"/>
        <end position="76"/>
    </location>
</feature>
<accession>A0AAD8C478</accession>
<name>A0AAD8C478_BIOPF</name>
<comment type="caution">
    <text evidence="4">The sequence shown here is derived from an EMBL/GenBank/DDBJ whole genome shotgun (WGS) entry which is preliminary data.</text>
</comment>
<evidence type="ECO:0000256" key="3">
    <source>
        <dbReference type="SAM" id="SignalP"/>
    </source>
</evidence>
<gene>
    <name evidence="4" type="ORF">Bpfe_004270</name>
</gene>
<feature type="transmembrane region" description="Helical" evidence="2">
    <location>
        <begin position="55"/>
        <end position="72"/>
    </location>
</feature>
<sequence length="76" mass="8086">MKSTSRNLFFVILMLGLLAIAIANTTLDPSTTTTTTKASGDSNNSTSDKTNGSPSLYLSYCLLMITLCAAVFRTTN</sequence>
<feature type="region of interest" description="Disordered" evidence="1">
    <location>
        <begin position="30"/>
        <end position="53"/>
    </location>
</feature>
<reference evidence="4" key="1">
    <citation type="journal article" date="2023" name="PLoS Negl. Trop. Dis.">
        <title>A genome sequence for Biomphalaria pfeifferi, the major vector snail for the human-infecting parasite Schistosoma mansoni.</title>
        <authorList>
            <person name="Bu L."/>
            <person name="Lu L."/>
            <person name="Laidemitt M.R."/>
            <person name="Zhang S.M."/>
            <person name="Mutuku M."/>
            <person name="Mkoji G."/>
            <person name="Steinauer M."/>
            <person name="Loker E.S."/>
        </authorList>
    </citation>
    <scope>NUCLEOTIDE SEQUENCE</scope>
    <source>
        <strain evidence="4">KasaAsao</strain>
    </source>
</reference>
<evidence type="ECO:0000313" key="5">
    <source>
        <dbReference type="Proteomes" id="UP001233172"/>
    </source>
</evidence>
<dbReference type="AlphaFoldDB" id="A0AAD8C478"/>
<proteinExistence type="predicted"/>
<evidence type="ECO:0000256" key="2">
    <source>
        <dbReference type="SAM" id="Phobius"/>
    </source>
</evidence>
<organism evidence="4 5">
    <name type="scientific">Biomphalaria pfeifferi</name>
    <name type="common">Bloodfluke planorb</name>
    <name type="synonym">Freshwater snail</name>
    <dbReference type="NCBI Taxonomy" id="112525"/>
    <lineage>
        <taxon>Eukaryota</taxon>
        <taxon>Metazoa</taxon>
        <taxon>Spiralia</taxon>
        <taxon>Lophotrochozoa</taxon>
        <taxon>Mollusca</taxon>
        <taxon>Gastropoda</taxon>
        <taxon>Heterobranchia</taxon>
        <taxon>Euthyneura</taxon>
        <taxon>Panpulmonata</taxon>
        <taxon>Hygrophila</taxon>
        <taxon>Lymnaeoidea</taxon>
        <taxon>Planorbidae</taxon>
        <taxon>Biomphalaria</taxon>
    </lineage>
</organism>
<feature type="signal peptide" evidence="3">
    <location>
        <begin position="1"/>
        <end position="23"/>
    </location>
</feature>
<dbReference type="EMBL" id="JASAOG010000011">
    <property type="protein sequence ID" value="KAK0066149.1"/>
    <property type="molecule type" value="Genomic_DNA"/>
</dbReference>
<keyword evidence="2" id="KW-0812">Transmembrane</keyword>
<evidence type="ECO:0000256" key="1">
    <source>
        <dbReference type="SAM" id="MobiDB-lite"/>
    </source>
</evidence>
<keyword evidence="3" id="KW-0732">Signal</keyword>
<feature type="compositionally biased region" description="Polar residues" evidence="1">
    <location>
        <begin position="37"/>
        <end position="53"/>
    </location>
</feature>
<protein>
    <submittedName>
        <fullName evidence="4">Uncharacterized protein</fullName>
    </submittedName>
</protein>
<keyword evidence="5" id="KW-1185">Reference proteome</keyword>
<keyword evidence="2" id="KW-1133">Transmembrane helix</keyword>
<evidence type="ECO:0000313" key="4">
    <source>
        <dbReference type="EMBL" id="KAK0066149.1"/>
    </source>
</evidence>
<reference evidence="4" key="2">
    <citation type="submission" date="2023-04" db="EMBL/GenBank/DDBJ databases">
        <authorList>
            <person name="Bu L."/>
            <person name="Lu L."/>
            <person name="Laidemitt M.R."/>
            <person name="Zhang S.M."/>
            <person name="Mutuku M."/>
            <person name="Mkoji G."/>
            <person name="Steinauer M."/>
            <person name="Loker E.S."/>
        </authorList>
    </citation>
    <scope>NUCLEOTIDE SEQUENCE</scope>
    <source>
        <strain evidence="4">KasaAsao</strain>
        <tissue evidence="4">Whole Snail</tissue>
    </source>
</reference>
<keyword evidence="2" id="KW-0472">Membrane</keyword>